<name>A0A1Y1QN23_9GAMM</name>
<evidence type="ECO:0000313" key="3">
    <source>
        <dbReference type="EMBL" id="OQX09700.1"/>
    </source>
</evidence>
<evidence type="ECO:0008006" key="5">
    <source>
        <dbReference type="Google" id="ProtNLM"/>
    </source>
</evidence>
<dbReference type="AlphaFoldDB" id="A0A1Y1QN23"/>
<evidence type="ECO:0000313" key="4">
    <source>
        <dbReference type="Proteomes" id="UP000192491"/>
    </source>
</evidence>
<proteinExistence type="predicted"/>
<evidence type="ECO:0000259" key="2">
    <source>
        <dbReference type="Pfam" id="PF07510"/>
    </source>
</evidence>
<accession>A0A1Y1QN23</accession>
<gene>
    <name evidence="3" type="ORF">BWK73_22085</name>
</gene>
<dbReference type="Proteomes" id="UP000192491">
    <property type="component" value="Unassembled WGS sequence"/>
</dbReference>
<dbReference type="Pfam" id="PF07510">
    <property type="entry name" value="GmrSD_C"/>
    <property type="match status" value="1"/>
</dbReference>
<dbReference type="PANTHER" id="PTHR35149:SF1">
    <property type="entry name" value="DUF5655 DOMAIN-CONTAINING PROTEIN"/>
    <property type="match status" value="1"/>
</dbReference>
<dbReference type="PANTHER" id="PTHR35149">
    <property type="entry name" value="SLL5132 PROTEIN"/>
    <property type="match status" value="1"/>
</dbReference>
<feature type="domain" description="GmrSD restriction endonucleases C-terminal" evidence="2">
    <location>
        <begin position="626"/>
        <end position="707"/>
    </location>
</feature>
<reference evidence="3 4" key="1">
    <citation type="submission" date="2017-01" db="EMBL/GenBank/DDBJ databases">
        <title>Novel large sulfur bacteria in the metagenomes of groundwater-fed chemosynthetic microbial mats in the Lake Huron basin.</title>
        <authorList>
            <person name="Sharrar A.M."/>
            <person name="Flood B.E."/>
            <person name="Bailey J.V."/>
            <person name="Jones D.S."/>
            <person name="Biddanda B."/>
            <person name="Ruberg S.A."/>
            <person name="Marcus D.N."/>
            <person name="Dick G.J."/>
        </authorList>
    </citation>
    <scope>NUCLEOTIDE SEQUENCE [LARGE SCALE GENOMIC DNA]</scope>
    <source>
        <strain evidence="3">A8</strain>
    </source>
</reference>
<dbReference type="InterPro" id="IPR004919">
    <property type="entry name" value="GmrSD_N"/>
</dbReference>
<comment type="caution">
    <text evidence="3">The sequence shown here is derived from an EMBL/GenBank/DDBJ whole genome shotgun (WGS) entry which is preliminary data.</text>
</comment>
<feature type="domain" description="GmrSD restriction endonucleases N-terminal" evidence="1">
    <location>
        <begin position="20"/>
        <end position="334"/>
    </location>
</feature>
<protein>
    <recommendedName>
        <fullName evidence="5">DUF262 domain-containing protein</fullName>
    </recommendedName>
</protein>
<dbReference type="Pfam" id="PF03235">
    <property type="entry name" value="GmrSD_N"/>
    <property type="match status" value="1"/>
</dbReference>
<sequence length="783" mass="90271">MSRISDIFDSQALSIQDTFLLHNSNVGYKVPIYQRGYRWGEKDIFRLFESVFNGITLLDEDSSIRFIGTIILSNDKEKKEKDFGGMSLSIVDGQQRLSTIALIICRLMNQIMTYLKKVDEMDSNDPLLLLLDSLRSCIVGRKNSTIVRNYLSEFYPRIIRESNDHRGHTASSKQYGSFIAEYLFDFGNHYYNFISTDSNYLDFEFIPSNIEHNIEDKLFFEDAIKCIDGFILRIANGDGLNEDMDDEAFPSKIKFLSNVNYAKVFENCGIQINSSSFAELDEKSVRVAFFACYLLSNVSLTCVQVEDDKYVFDIFDALNTTGEPLTAIETFKPEVIKFIEDQKESTGGFNKAKSKAYFDEMDKCISAHKDQIKRQKETKEIITSFALYINGDTQNYDLGGQRRYLRSKYSSINSVDDVILKKERFVKALRNVAIYRSVFWEEDFLSNSLTEITDFKERQVTLMCLDFIRDMNTTLAIPILARYYFFAEENKNWSDFISVVKSVTAFIAIRRAATGTTAGIDSDFRALMKKGHKKSGTKPIKLGIHDDNELVSPQDLNKHLLSYIDSQRLGTDQNKKLTKKSWTNKVIKQPLYEKSKALCKFLLMIAAHNTVEGTDKKHILLKCGRENCNFLELNKWRDSLYKTVEHIAPQNGRDSWESELYNEVDTIHTIGNLILLPKLENIIIGNKPWNEKRIFFRAFSEENKQEIPNIIEEAKNNGKNFSKAATKAIEEGKYMPLIYSITDVEKWNLDLVLERGENICHLAWHELSQWIGIENLSDDEDLN</sequence>
<organism evidence="3 4">
    <name type="scientific">Thiothrix lacustris</name>
    <dbReference type="NCBI Taxonomy" id="525917"/>
    <lineage>
        <taxon>Bacteria</taxon>
        <taxon>Pseudomonadati</taxon>
        <taxon>Pseudomonadota</taxon>
        <taxon>Gammaproteobacteria</taxon>
        <taxon>Thiotrichales</taxon>
        <taxon>Thiotrichaceae</taxon>
        <taxon>Thiothrix</taxon>
    </lineage>
</organism>
<dbReference type="EMBL" id="MTEJ01000135">
    <property type="protein sequence ID" value="OQX09700.1"/>
    <property type="molecule type" value="Genomic_DNA"/>
</dbReference>
<dbReference type="InterPro" id="IPR011089">
    <property type="entry name" value="GmrSD_C"/>
</dbReference>
<evidence type="ECO:0000259" key="1">
    <source>
        <dbReference type="Pfam" id="PF03235"/>
    </source>
</evidence>